<evidence type="ECO:0000256" key="7">
    <source>
        <dbReference type="PIRSR" id="PIRSR005586-1"/>
    </source>
</evidence>
<keyword evidence="5 7" id="KW-0862">Zinc</keyword>
<evidence type="ECO:0000256" key="2">
    <source>
        <dbReference type="ARBA" id="ARBA00022478"/>
    </source>
</evidence>
<dbReference type="EMBL" id="QEAN01000061">
    <property type="protein sequence ID" value="TPX50869.1"/>
    <property type="molecule type" value="Genomic_DNA"/>
</dbReference>
<dbReference type="InterPro" id="IPR001222">
    <property type="entry name" value="Znf_TFIIS"/>
</dbReference>
<dbReference type="STRING" id="286115.A0A507D9W8"/>
<keyword evidence="4 8" id="KW-0863">Zinc-finger</keyword>
<evidence type="ECO:0000256" key="4">
    <source>
        <dbReference type="ARBA" id="ARBA00022771"/>
    </source>
</evidence>
<dbReference type="CDD" id="cd10509">
    <property type="entry name" value="Zn-ribbon_RPC11"/>
    <property type="match status" value="1"/>
</dbReference>
<evidence type="ECO:0000256" key="3">
    <source>
        <dbReference type="ARBA" id="ARBA00022723"/>
    </source>
</evidence>
<keyword evidence="6" id="KW-0539">Nucleus</keyword>
<gene>
    <name evidence="10" type="ORF">SeLEV6574_g02582</name>
    <name evidence="11" type="ORF">SeMB42_g02096</name>
</gene>
<protein>
    <recommendedName>
        <fullName evidence="9">TFIIS-type domain-containing protein</fullName>
    </recommendedName>
</protein>
<evidence type="ECO:0000256" key="5">
    <source>
        <dbReference type="ARBA" id="ARBA00022833"/>
    </source>
</evidence>
<dbReference type="Gene3D" id="2.20.25.10">
    <property type="match status" value="1"/>
</dbReference>
<dbReference type="SUPFAM" id="SSF57783">
    <property type="entry name" value="Zinc beta-ribbon"/>
    <property type="match status" value="1"/>
</dbReference>
<dbReference type="PIRSF" id="PIRSF005586">
    <property type="entry name" value="RNApol_RpoM"/>
    <property type="match status" value="1"/>
</dbReference>
<organism evidence="10 13">
    <name type="scientific">Synchytrium endobioticum</name>
    <dbReference type="NCBI Taxonomy" id="286115"/>
    <lineage>
        <taxon>Eukaryota</taxon>
        <taxon>Fungi</taxon>
        <taxon>Fungi incertae sedis</taxon>
        <taxon>Chytridiomycota</taxon>
        <taxon>Chytridiomycota incertae sedis</taxon>
        <taxon>Chytridiomycetes</taxon>
        <taxon>Synchytriales</taxon>
        <taxon>Synchytriaceae</taxon>
        <taxon>Synchytrium</taxon>
    </lineage>
</organism>
<dbReference type="SMART" id="SM00440">
    <property type="entry name" value="ZnF_C2C2"/>
    <property type="match status" value="1"/>
</dbReference>
<dbReference type="PANTHER" id="PTHR11239:SF12">
    <property type="entry name" value="DNA-DIRECTED RNA POLYMERASE III SUBUNIT RPC10"/>
    <property type="match status" value="1"/>
</dbReference>
<proteinExistence type="predicted"/>
<feature type="binding site" evidence="7">
    <location>
        <position position="62"/>
    </location>
    <ligand>
        <name>Zn(2+)</name>
        <dbReference type="ChEBI" id="CHEBI:29105"/>
        <label>2</label>
    </ligand>
</feature>
<dbReference type="PANTHER" id="PTHR11239">
    <property type="entry name" value="DNA-DIRECTED RNA POLYMERASE"/>
    <property type="match status" value="1"/>
</dbReference>
<dbReference type="GO" id="GO:0003899">
    <property type="term" value="F:DNA-directed RNA polymerase activity"/>
    <property type="evidence" value="ECO:0007669"/>
    <property type="project" value="InterPro"/>
</dbReference>
<dbReference type="EMBL" id="QEAM01000074">
    <property type="protein sequence ID" value="TPX47588.1"/>
    <property type="molecule type" value="Genomic_DNA"/>
</dbReference>
<sequence>MSTKYDSDSSNLYCKTCPYVHRVTQKQRVFMKHVIKDRKKVDDVFDSEWRGAQTTKVACQKCSYGEAAFIEFQIRSADEPMTQFFKCMGCNFQWREN</sequence>
<evidence type="ECO:0000313" key="10">
    <source>
        <dbReference type="EMBL" id="TPX47588.1"/>
    </source>
</evidence>
<feature type="binding site" evidence="7">
    <location>
        <position position="17"/>
    </location>
    <ligand>
        <name>Zn(2+)</name>
        <dbReference type="ChEBI" id="CHEBI:29105"/>
        <label>1</label>
    </ligand>
</feature>
<keyword evidence="3 7" id="KW-0479">Metal-binding</keyword>
<evidence type="ECO:0000313" key="11">
    <source>
        <dbReference type="EMBL" id="TPX50869.1"/>
    </source>
</evidence>
<dbReference type="InterPro" id="IPR034014">
    <property type="entry name" value="Zn_ribbon_RPC11_C"/>
</dbReference>
<dbReference type="Pfam" id="PF01096">
    <property type="entry name" value="Zn_ribbon_TFIIS"/>
    <property type="match status" value="1"/>
</dbReference>
<dbReference type="GO" id="GO:0008270">
    <property type="term" value="F:zinc ion binding"/>
    <property type="evidence" value="ECO:0007669"/>
    <property type="project" value="UniProtKB-KW"/>
</dbReference>
<feature type="binding site" evidence="7">
    <location>
        <position position="87"/>
    </location>
    <ligand>
        <name>Zn(2+)</name>
        <dbReference type="ChEBI" id="CHEBI:29105"/>
        <label>2</label>
    </ligand>
</feature>
<comment type="caution">
    <text evidence="10">The sequence shown here is derived from an EMBL/GenBank/DDBJ whole genome shotgun (WGS) entry which is preliminary data.</text>
</comment>
<keyword evidence="2" id="KW-0804">Transcription</keyword>
<feature type="domain" description="TFIIS-type" evidence="9">
    <location>
        <begin position="55"/>
        <end position="95"/>
    </location>
</feature>
<dbReference type="InterPro" id="IPR012164">
    <property type="entry name" value="Rpa12/Rpb9/Rpc10/TFS"/>
</dbReference>
<keyword evidence="2" id="KW-0240">DNA-directed RNA polymerase</keyword>
<evidence type="ECO:0000256" key="8">
    <source>
        <dbReference type="PROSITE-ProRule" id="PRU00472"/>
    </source>
</evidence>
<feature type="binding site" evidence="7">
    <location>
        <position position="14"/>
    </location>
    <ligand>
        <name>Zn(2+)</name>
        <dbReference type="ChEBI" id="CHEBI:29105"/>
        <label>1</label>
    </ligand>
</feature>
<dbReference type="GO" id="GO:0006386">
    <property type="term" value="P:termination of RNA polymerase III transcription"/>
    <property type="evidence" value="ECO:0007669"/>
    <property type="project" value="TreeGrafter"/>
</dbReference>
<dbReference type="PROSITE" id="PS51133">
    <property type="entry name" value="ZF_TFIIS_2"/>
    <property type="match status" value="1"/>
</dbReference>
<dbReference type="Proteomes" id="UP000320475">
    <property type="component" value="Unassembled WGS sequence"/>
</dbReference>
<dbReference type="GO" id="GO:0005666">
    <property type="term" value="C:RNA polymerase III complex"/>
    <property type="evidence" value="ECO:0007669"/>
    <property type="project" value="TreeGrafter"/>
</dbReference>
<accession>A0A507D9W8</accession>
<evidence type="ECO:0000313" key="13">
    <source>
        <dbReference type="Proteomes" id="UP000320475"/>
    </source>
</evidence>
<dbReference type="Proteomes" id="UP000317494">
    <property type="component" value="Unassembled WGS sequence"/>
</dbReference>
<dbReference type="AlphaFoldDB" id="A0A507D9W8"/>
<evidence type="ECO:0000259" key="9">
    <source>
        <dbReference type="PROSITE" id="PS51133"/>
    </source>
</evidence>
<feature type="binding site" evidence="7">
    <location>
        <position position="59"/>
    </location>
    <ligand>
        <name>Zn(2+)</name>
        <dbReference type="ChEBI" id="CHEBI:29105"/>
        <label>2</label>
    </ligand>
</feature>
<dbReference type="GO" id="GO:0003676">
    <property type="term" value="F:nucleic acid binding"/>
    <property type="evidence" value="ECO:0007669"/>
    <property type="project" value="InterPro"/>
</dbReference>
<name>A0A507D9W8_9FUNG</name>
<keyword evidence="12" id="KW-1185">Reference proteome</keyword>
<evidence type="ECO:0000256" key="6">
    <source>
        <dbReference type="ARBA" id="ARBA00023242"/>
    </source>
</evidence>
<reference evidence="12 13" key="1">
    <citation type="journal article" date="2019" name="Sci. Rep.">
        <title>Comparative genomics of chytrid fungi reveal insights into the obligate biotrophic and pathogenic lifestyle of Synchytrium endobioticum.</title>
        <authorList>
            <person name="van de Vossenberg B.T.L.H."/>
            <person name="Warris S."/>
            <person name="Nguyen H.D.T."/>
            <person name="van Gent-Pelzer M.P.E."/>
            <person name="Joly D.L."/>
            <person name="van de Geest H.C."/>
            <person name="Bonants P.J.M."/>
            <person name="Smith D.S."/>
            <person name="Levesque C.A."/>
            <person name="van der Lee T.A.J."/>
        </authorList>
    </citation>
    <scope>NUCLEOTIDE SEQUENCE [LARGE SCALE GENOMIC DNA]</scope>
    <source>
        <strain evidence="10 13">LEV6574</strain>
        <strain evidence="11 12">MB42</strain>
    </source>
</reference>
<dbReference type="OrthoDB" id="282152at2759"/>
<comment type="subcellular location">
    <subcellularLocation>
        <location evidence="1">Nucleus</location>
    </subcellularLocation>
</comment>
<evidence type="ECO:0000256" key="1">
    <source>
        <dbReference type="ARBA" id="ARBA00004123"/>
    </source>
</evidence>
<feature type="binding site" evidence="7">
    <location>
        <position position="90"/>
    </location>
    <ligand>
        <name>Zn(2+)</name>
        <dbReference type="ChEBI" id="CHEBI:29105"/>
        <label>2</label>
    </ligand>
</feature>
<dbReference type="VEuPathDB" id="FungiDB:SeMB42_g02096"/>
<evidence type="ECO:0000313" key="12">
    <source>
        <dbReference type="Proteomes" id="UP000317494"/>
    </source>
</evidence>